<reference evidence="4 5" key="1">
    <citation type="submission" date="2019-05" db="EMBL/GenBank/DDBJ databases">
        <title>Verrucobacter flavum gen. nov., sp. nov. a new member of the family Verrucomicrobiaceae.</title>
        <authorList>
            <person name="Szuroczki S."/>
            <person name="Abbaszade G."/>
            <person name="Szabo A."/>
            <person name="Felfoldi T."/>
            <person name="Schumann P."/>
            <person name="Boka K."/>
            <person name="Keki Z."/>
            <person name="Toumi M."/>
            <person name="Toth E."/>
        </authorList>
    </citation>
    <scope>NUCLEOTIDE SEQUENCE [LARGE SCALE GENOMIC DNA]</scope>
    <source>
        <strain evidence="4 5">MG-N-17</strain>
    </source>
</reference>
<keyword evidence="1" id="KW-0812">Transmembrane</keyword>
<organism evidence="4 5">
    <name type="scientific">Phragmitibacter flavus</name>
    <dbReference type="NCBI Taxonomy" id="2576071"/>
    <lineage>
        <taxon>Bacteria</taxon>
        <taxon>Pseudomonadati</taxon>
        <taxon>Verrucomicrobiota</taxon>
        <taxon>Verrucomicrobiia</taxon>
        <taxon>Verrucomicrobiales</taxon>
        <taxon>Verrucomicrobiaceae</taxon>
        <taxon>Phragmitibacter</taxon>
    </lineage>
</organism>
<dbReference type="NCBIfam" id="NF033580">
    <property type="entry name" value="transpos_IS5_3"/>
    <property type="match status" value="1"/>
</dbReference>
<evidence type="ECO:0000259" key="2">
    <source>
        <dbReference type="Pfam" id="PF01609"/>
    </source>
</evidence>
<proteinExistence type="predicted"/>
<evidence type="ECO:0000259" key="3">
    <source>
        <dbReference type="Pfam" id="PF13340"/>
    </source>
</evidence>
<accession>A0A5R8KGS4</accession>
<dbReference type="Proteomes" id="UP000306196">
    <property type="component" value="Unassembled WGS sequence"/>
</dbReference>
<keyword evidence="1" id="KW-0472">Membrane</keyword>
<dbReference type="InterPro" id="IPR002559">
    <property type="entry name" value="Transposase_11"/>
</dbReference>
<dbReference type="InterPro" id="IPR025161">
    <property type="entry name" value="IS402-like_dom"/>
</dbReference>
<comment type="caution">
    <text evidence="4">The sequence shown here is derived from an EMBL/GenBank/DDBJ whole genome shotgun (WGS) entry which is preliminary data.</text>
</comment>
<feature type="transmembrane region" description="Helical" evidence="1">
    <location>
        <begin position="238"/>
        <end position="257"/>
    </location>
</feature>
<dbReference type="GO" id="GO:0006313">
    <property type="term" value="P:DNA transposition"/>
    <property type="evidence" value="ECO:0007669"/>
    <property type="project" value="InterPro"/>
</dbReference>
<dbReference type="AlphaFoldDB" id="A0A5R8KGS4"/>
<gene>
    <name evidence="4" type="ORF">FEM03_08180</name>
</gene>
<dbReference type="PANTHER" id="PTHR30007">
    <property type="entry name" value="PHP DOMAIN PROTEIN"/>
    <property type="match status" value="1"/>
</dbReference>
<evidence type="ECO:0000313" key="5">
    <source>
        <dbReference type="Proteomes" id="UP000306196"/>
    </source>
</evidence>
<dbReference type="GO" id="GO:0004803">
    <property type="term" value="F:transposase activity"/>
    <property type="evidence" value="ECO:0007669"/>
    <property type="project" value="InterPro"/>
</dbReference>
<sequence>MAMFITDQAWEALEPVLKVPRKSQYGRPRADERECFEAVLFVLHTGIQWKHLPRTFPPKSTVHDYLQHWVGRQAFRQLLARVVGMLVQRGRIDLEECFIDATFAPAKAGGQGVGLTRKGKGTKMQLIVDAEGLPLGVSIGTAGQGENKMVQGTLELFAPETQPERLIGDKAYDDDALDATLAELGIEMISPHRSNRLPENVTQDGRPLRRYKRRWKVERTIAWLGNHRRLLVRYDKQLSVFTGFTLLGCLMIVMRHLT</sequence>
<dbReference type="GO" id="GO:0003677">
    <property type="term" value="F:DNA binding"/>
    <property type="evidence" value="ECO:0007669"/>
    <property type="project" value="InterPro"/>
</dbReference>
<feature type="domain" description="Insertion element IS402-like" evidence="3">
    <location>
        <begin position="5"/>
        <end position="78"/>
    </location>
</feature>
<dbReference type="Pfam" id="PF13340">
    <property type="entry name" value="DUF4096"/>
    <property type="match status" value="1"/>
</dbReference>
<keyword evidence="1" id="KW-1133">Transmembrane helix</keyword>
<evidence type="ECO:0000313" key="4">
    <source>
        <dbReference type="EMBL" id="TLD71492.1"/>
    </source>
</evidence>
<dbReference type="OrthoDB" id="192297at2"/>
<dbReference type="Pfam" id="PF01609">
    <property type="entry name" value="DDE_Tnp_1"/>
    <property type="match status" value="1"/>
</dbReference>
<name>A0A5R8KGS4_9BACT</name>
<dbReference type="EMBL" id="VAUV01000005">
    <property type="protein sequence ID" value="TLD71492.1"/>
    <property type="molecule type" value="Genomic_DNA"/>
</dbReference>
<protein>
    <submittedName>
        <fullName evidence="4">IS5 family transposase</fullName>
    </submittedName>
</protein>
<feature type="domain" description="Transposase IS4-like" evidence="2">
    <location>
        <begin position="97"/>
        <end position="250"/>
    </location>
</feature>
<dbReference type="RefSeq" id="WP_138085705.1">
    <property type="nucleotide sequence ID" value="NZ_VAUV01000005.1"/>
</dbReference>
<evidence type="ECO:0000256" key="1">
    <source>
        <dbReference type="SAM" id="Phobius"/>
    </source>
</evidence>
<dbReference type="PANTHER" id="PTHR30007:SF0">
    <property type="entry name" value="TRANSPOSASE"/>
    <property type="match status" value="1"/>
</dbReference>
<keyword evidence="5" id="KW-1185">Reference proteome</keyword>